<evidence type="ECO:0000256" key="3">
    <source>
        <dbReference type="SAM" id="MobiDB-lite"/>
    </source>
</evidence>
<dbReference type="Proteomes" id="UP000738402">
    <property type="component" value="Unassembled WGS sequence"/>
</dbReference>
<proteinExistence type="inferred from homology"/>
<dbReference type="EMBL" id="JAHLUH010000002">
    <property type="protein sequence ID" value="KAG7729701.1"/>
    <property type="molecule type" value="Genomic_DNA"/>
</dbReference>
<comment type="caution">
    <text evidence="6">The sequence shown here is derived from an EMBL/GenBank/DDBJ whole genome shotgun (WGS) entry which is preliminary data.</text>
</comment>
<dbReference type="Gene3D" id="1.25.10.10">
    <property type="entry name" value="Leucine-rich Repeat Variant"/>
    <property type="match status" value="1"/>
</dbReference>
<dbReference type="InterPro" id="IPR007205">
    <property type="entry name" value="Protein_HGH1_N"/>
</dbReference>
<dbReference type="InterPro" id="IPR011989">
    <property type="entry name" value="ARM-like"/>
</dbReference>
<dbReference type="SUPFAM" id="SSF48371">
    <property type="entry name" value="ARM repeat"/>
    <property type="match status" value="1"/>
</dbReference>
<sequence length="376" mass="43701">MVSELEEVSYLRPQTNPQLVEFLHAPQYKIREIALENLVQFSPSGRNPALFKHNNCEPIRDLKNLSREKDSAIVMNALTILANLCDDLEFRKLIVEDDDFVKYLMQQLVNLKNTNSDLICILLANLAKSDEIVKIFDFKVDLDQTDKEVFQSSHCMDCLMDLFVKGADRKINKYATYDYLSYFFADISRFPRGREYFVTEQEYDHVVPIAKLLVFTEKYDSKTRREGVVYTIKNSLFDTNRHMELLENEKINILPYIIGPFALAENRGLKDDEIFDLPEELQLLGPDKKTEPLKELLVAHLESVLLLCVTKEGREHLRGKSVYPLIRELHKVAKDEKVEELCDKVVQMLMRDEPPEDQAAEDQDEDSDDEKITEII</sequence>
<comment type="similarity">
    <text evidence="1">Belongs to the HGH1 family.</text>
</comment>
<gene>
    <name evidence="6" type="ORF">KL933_000781</name>
    <name evidence="7" type="ORF">KL946_004749</name>
</gene>
<feature type="domain" description="Protein HGH1 N-terminal" evidence="4">
    <location>
        <begin position="108"/>
        <end position="296"/>
    </location>
</feature>
<evidence type="ECO:0000313" key="9">
    <source>
        <dbReference type="Proteomes" id="UP000738402"/>
    </source>
</evidence>
<feature type="compositionally biased region" description="Acidic residues" evidence="3">
    <location>
        <begin position="354"/>
        <end position="369"/>
    </location>
</feature>
<evidence type="ECO:0000313" key="7">
    <source>
        <dbReference type="EMBL" id="KAG7762353.1"/>
    </source>
</evidence>
<dbReference type="InterPro" id="IPR007206">
    <property type="entry name" value="Protein_HGH1_C"/>
</dbReference>
<evidence type="ECO:0000313" key="8">
    <source>
        <dbReference type="Proteomes" id="UP000697297"/>
    </source>
</evidence>
<dbReference type="PANTHER" id="PTHR13387">
    <property type="entry name" value="PROTEIN HGH1 HOMOLOG"/>
    <property type="match status" value="1"/>
</dbReference>
<dbReference type="InterPro" id="IPR016024">
    <property type="entry name" value="ARM-type_fold"/>
</dbReference>
<dbReference type="PANTHER" id="PTHR13387:SF9">
    <property type="entry name" value="PROTEIN HGH1 HOMOLOG"/>
    <property type="match status" value="1"/>
</dbReference>
<reference evidence="6 8" key="1">
    <citation type="journal article" date="2021" name="G3 (Bethesda)">
        <title>Genomic diversity, chromosomal rearrangements, and interspecies hybridization in the ogataea polymorpha species complex.</title>
        <authorList>
            <person name="Hanson S.J."/>
            <person name="Cinneide E.O."/>
            <person name="Salzberg L.I."/>
            <person name="Wolfe K.H."/>
            <person name="McGowan J."/>
            <person name="Fitzpatrick D.A."/>
            <person name="Matlin K."/>
        </authorList>
    </citation>
    <scope>NUCLEOTIDE SEQUENCE</scope>
    <source>
        <strain evidence="7">81-436-3</strain>
        <strain evidence="6">83-405-1</strain>
    </source>
</reference>
<dbReference type="Pfam" id="PF04064">
    <property type="entry name" value="DUF384"/>
    <property type="match status" value="1"/>
</dbReference>
<evidence type="ECO:0000256" key="2">
    <source>
        <dbReference type="ARBA" id="ARBA00014076"/>
    </source>
</evidence>
<feature type="domain" description="Protein HGH1 C-terminal" evidence="5">
    <location>
        <begin position="303"/>
        <end position="356"/>
    </location>
</feature>
<evidence type="ECO:0000313" key="6">
    <source>
        <dbReference type="EMBL" id="KAG7729701.1"/>
    </source>
</evidence>
<feature type="region of interest" description="Disordered" evidence="3">
    <location>
        <begin position="351"/>
        <end position="376"/>
    </location>
</feature>
<evidence type="ECO:0000259" key="5">
    <source>
        <dbReference type="Pfam" id="PF04064"/>
    </source>
</evidence>
<evidence type="ECO:0000256" key="1">
    <source>
        <dbReference type="ARBA" id="ARBA00006712"/>
    </source>
</evidence>
<protein>
    <recommendedName>
        <fullName evidence="2">Protein HGH1 homolog</fullName>
    </recommendedName>
</protein>
<dbReference type="EMBL" id="JAHLUN010000015">
    <property type="protein sequence ID" value="KAG7762353.1"/>
    <property type="molecule type" value="Genomic_DNA"/>
</dbReference>
<dbReference type="Pfam" id="PF04063">
    <property type="entry name" value="DUF383"/>
    <property type="match status" value="1"/>
</dbReference>
<dbReference type="Proteomes" id="UP000697297">
    <property type="component" value="Unassembled WGS sequence"/>
</dbReference>
<dbReference type="AlphaFoldDB" id="A0AAN6D839"/>
<dbReference type="InterPro" id="IPR039717">
    <property type="entry name" value="Hgh1"/>
</dbReference>
<keyword evidence="8" id="KW-1185">Reference proteome</keyword>
<organism evidence="6 9">
    <name type="scientific">Ogataea haglerorum</name>
    <dbReference type="NCBI Taxonomy" id="1937702"/>
    <lineage>
        <taxon>Eukaryota</taxon>
        <taxon>Fungi</taxon>
        <taxon>Dikarya</taxon>
        <taxon>Ascomycota</taxon>
        <taxon>Saccharomycotina</taxon>
        <taxon>Pichiomycetes</taxon>
        <taxon>Pichiales</taxon>
        <taxon>Pichiaceae</taxon>
        <taxon>Ogataea</taxon>
    </lineage>
</organism>
<accession>A0AAN6D839</accession>
<evidence type="ECO:0000259" key="4">
    <source>
        <dbReference type="Pfam" id="PF04063"/>
    </source>
</evidence>
<name>A0AAN6D839_9ASCO</name>